<organism evidence="1 2">
    <name type="scientific">Bacteroides xylanisolvens</name>
    <dbReference type="NCBI Taxonomy" id="371601"/>
    <lineage>
        <taxon>Bacteria</taxon>
        <taxon>Pseudomonadati</taxon>
        <taxon>Bacteroidota</taxon>
        <taxon>Bacteroidia</taxon>
        <taxon>Bacteroidales</taxon>
        <taxon>Bacteroidaceae</taxon>
        <taxon>Bacteroides</taxon>
    </lineage>
</organism>
<dbReference type="AlphaFoldDB" id="A0A7J5QJ96"/>
<feature type="non-terminal residue" evidence="1">
    <location>
        <position position="89"/>
    </location>
</feature>
<evidence type="ECO:0000313" key="1">
    <source>
        <dbReference type="EMBL" id="KAB6415896.1"/>
    </source>
</evidence>
<sequence length="89" mass="10117">MRTPIIILLFVILLAASCGEPPMPPSDEEMIRHFTTHEVAFRKVYEIMAESSEGSFHYPPLSPEEVIILDSTEQSDTFHETNDEQDIPV</sequence>
<dbReference type="Pfam" id="PF16306">
    <property type="entry name" value="DUF4948"/>
    <property type="match status" value="1"/>
</dbReference>
<protein>
    <submittedName>
        <fullName evidence="1">DUF4948 domain-containing protein</fullName>
    </submittedName>
</protein>
<dbReference type="EMBL" id="WDCG01000065">
    <property type="protein sequence ID" value="KAB6415896.1"/>
    <property type="molecule type" value="Genomic_DNA"/>
</dbReference>
<dbReference type="InterPro" id="IPR032541">
    <property type="entry name" value="DUF4948"/>
</dbReference>
<gene>
    <name evidence="1" type="ORF">GAZ26_26835</name>
</gene>
<dbReference type="RefSeq" id="WP_151940552.1">
    <property type="nucleotide sequence ID" value="NZ_WDCG01000065.1"/>
</dbReference>
<comment type="caution">
    <text evidence="1">The sequence shown here is derived from an EMBL/GenBank/DDBJ whole genome shotgun (WGS) entry which is preliminary data.</text>
</comment>
<accession>A0A7J5QJ96</accession>
<name>A0A7J5QJ96_9BACE</name>
<dbReference type="Proteomes" id="UP000471447">
    <property type="component" value="Unassembled WGS sequence"/>
</dbReference>
<evidence type="ECO:0000313" key="2">
    <source>
        <dbReference type="Proteomes" id="UP000471447"/>
    </source>
</evidence>
<proteinExistence type="predicted"/>
<reference evidence="1 2" key="1">
    <citation type="journal article" date="2019" name="Nat. Med.">
        <title>A library of human gut bacterial isolates paired with longitudinal multiomics data enables mechanistic microbiome research.</title>
        <authorList>
            <person name="Poyet M."/>
            <person name="Groussin M."/>
            <person name="Gibbons S.M."/>
            <person name="Avila-Pacheco J."/>
            <person name="Jiang X."/>
            <person name="Kearney S.M."/>
            <person name="Perrotta A.R."/>
            <person name="Berdy B."/>
            <person name="Zhao S."/>
            <person name="Lieberman T.D."/>
            <person name="Swanson P.K."/>
            <person name="Smith M."/>
            <person name="Roesemann S."/>
            <person name="Alexander J.E."/>
            <person name="Rich S.A."/>
            <person name="Livny J."/>
            <person name="Vlamakis H."/>
            <person name="Clish C."/>
            <person name="Bullock K."/>
            <person name="Deik A."/>
            <person name="Scott J."/>
            <person name="Pierce K.A."/>
            <person name="Xavier R.J."/>
            <person name="Alm E.J."/>
        </authorList>
    </citation>
    <scope>NUCLEOTIDE SEQUENCE [LARGE SCALE GENOMIC DNA]</scope>
    <source>
        <strain evidence="1 2">BIOML-A7</strain>
    </source>
</reference>
<dbReference type="PROSITE" id="PS51257">
    <property type="entry name" value="PROKAR_LIPOPROTEIN"/>
    <property type="match status" value="1"/>
</dbReference>